<reference evidence="1" key="1">
    <citation type="submission" date="2023-06" db="EMBL/GenBank/DDBJ databases">
        <title>Robiginitalea aurantiacus sp. nov. and Algoriphagus sediminis sp. nov., isolated from coastal sediment.</title>
        <authorList>
            <person name="Zhou Z.Y."/>
            <person name="An J."/>
            <person name="Jia Y.W."/>
            <person name="Du Z.J."/>
        </authorList>
    </citation>
    <scope>NUCLEOTIDE SEQUENCE</scope>
    <source>
        <strain evidence="1">M39</strain>
    </source>
</reference>
<evidence type="ECO:0000313" key="2">
    <source>
        <dbReference type="Proteomes" id="UP001174839"/>
    </source>
</evidence>
<dbReference type="RefSeq" id="WP_289723605.1">
    <property type="nucleotide sequence ID" value="NZ_JAUDUY010000001.1"/>
</dbReference>
<accession>A0ABT7WBE6</accession>
<proteinExistence type="predicted"/>
<organism evidence="1 2">
    <name type="scientific">Robiginitalea aurantiaca</name>
    <dbReference type="NCBI Taxonomy" id="3056915"/>
    <lineage>
        <taxon>Bacteria</taxon>
        <taxon>Pseudomonadati</taxon>
        <taxon>Bacteroidota</taxon>
        <taxon>Flavobacteriia</taxon>
        <taxon>Flavobacteriales</taxon>
        <taxon>Flavobacteriaceae</taxon>
        <taxon>Robiginitalea</taxon>
    </lineage>
</organism>
<sequence length="168" mass="19631">MQFPFTFFLTEISKPKDLRKGFTRKRKNPFSISDARINDLYDKYFSTLSPNNESLRFEVESTDFEQIVYLLRVHFQLWIEIDGYQITIYQDFPERFRIIKDVDTENHPHTPISIPKGTIMELSENAYGVVNYSNGIPLTGKILTEAEGVTIAQNPFLQINYPFIEGLH</sequence>
<comment type="caution">
    <text evidence="1">The sequence shown here is derived from an EMBL/GenBank/DDBJ whole genome shotgun (WGS) entry which is preliminary data.</text>
</comment>
<dbReference type="Proteomes" id="UP001174839">
    <property type="component" value="Unassembled WGS sequence"/>
</dbReference>
<keyword evidence="2" id="KW-1185">Reference proteome</keyword>
<protein>
    <submittedName>
        <fullName evidence="1">Uncharacterized protein</fullName>
    </submittedName>
</protein>
<evidence type="ECO:0000313" key="1">
    <source>
        <dbReference type="EMBL" id="MDM9630246.1"/>
    </source>
</evidence>
<gene>
    <name evidence="1" type="ORF">QU605_02110</name>
</gene>
<dbReference type="EMBL" id="JAUDUY010000001">
    <property type="protein sequence ID" value="MDM9630246.1"/>
    <property type="molecule type" value="Genomic_DNA"/>
</dbReference>
<name>A0ABT7WBE6_9FLAO</name>